<gene>
    <name evidence="2" type="ORF">A2U01_0099821</name>
</gene>
<reference evidence="2 3" key="1">
    <citation type="journal article" date="2018" name="Front. Plant Sci.">
        <title>Red Clover (Trifolium pratense) and Zigzag Clover (T. medium) - A Picture of Genomic Similarities and Differences.</title>
        <authorList>
            <person name="Dluhosova J."/>
            <person name="Istvanek J."/>
            <person name="Nedelnik J."/>
            <person name="Repkova J."/>
        </authorList>
    </citation>
    <scope>NUCLEOTIDE SEQUENCE [LARGE SCALE GENOMIC DNA]</scope>
    <source>
        <strain evidence="3">cv. 10/8</strain>
        <tissue evidence="2">Leaf</tissue>
    </source>
</reference>
<keyword evidence="3" id="KW-1185">Reference proteome</keyword>
<feature type="coiled-coil region" evidence="1">
    <location>
        <begin position="21"/>
        <end position="55"/>
    </location>
</feature>
<evidence type="ECO:0000313" key="3">
    <source>
        <dbReference type="Proteomes" id="UP000265520"/>
    </source>
</evidence>
<sequence>MNIEERISVVWWNWSWNRSNLRRHDEIAEKFAEKIRELQRINGELSKKLNEEDDDGENCSEKQ</sequence>
<protein>
    <submittedName>
        <fullName evidence="2">Uncharacterized protein</fullName>
    </submittedName>
</protein>
<evidence type="ECO:0000313" key="2">
    <source>
        <dbReference type="EMBL" id="MCI78551.1"/>
    </source>
</evidence>
<dbReference type="EMBL" id="LXQA010953203">
    <property type="protein sequence ID" value="MCI78551.1"/>
    <property type="molecule type" value="Genomic_DNA"/>
</dbReference>
<accession>A0A392UUH4</accession>
<dbReference type="AlphaFoldDB" id="A0A392UUH4"/>
<proteinExistence type="predicted"/>
<keyword evidence="1" id="KW-0175">Coiled coil</keyword>
<evidence type="ECO:0000256" key="1">
    <source>
        <dbReference type="SAM" id="Coils"/>
    </source>
</evidence>
<organism evidence="2 3">
    <name type="scientific">Trifolium medium</name>
    <dbReference type="NCBI Taxonomy" id="97028"/>
    <lineage>
        <taxon>Eukaryota</taxon>
        <taxon>Viridiplantae</taxon>
        <taxon>Streptophyta</taxon>
        <taxon>Embryophyta</taxon>
        <taxon>Tracheophyta</taxon>
        <taxon>Spermatophyta</taxon>
        <taxon>Magnoliopsida</taxon>
        <taxon>eudicotyledons</taxon>
        <taxon>Gunneridae</taxon>
        <taxon>Pentapetalae</taxon>
        <taxon>rosids</taxon>
        <taxon>fabids</taxon>
        <taxon>Fabales</taxon>
        <taxon>Fabaceae</taxon>
        <taxon>Papilionoideae</taxon>
        <taxon>50 kb inversion clade</taxon>
        <taxon>NPAAA clade</taxon>
        <taxon>Hologalegina</taxon>
        <taxon>IRL clade</taxon>
        <taxon>Trifolieae</taxon>
        <taxon>Trifolium</taxon>
    </lineage>
</organism>
<dbReference type="Proteomes" id="UP000265520">
    <property type="component" value="Unassembled WGS sequence"/>
</dbReference>
<name>A0A392UUH4_9FABA</name>
<feature type="non-terminal residue" evidence="2">
    <location>
        <position position="63"/>
    </location>
</feature>
<comment type="caution">
    <text evidence="2">The sequence shown here is derived from an EMBL/GenBank/DDBJ whole genome shotgun (WGS) entry which is preliminary data.</text>
</comment>